<dbReference type="EMBL" id="NAJO01000012">
    <property type="protein sequence ID" value="OQO08614.1"/>
    <property type="molecule type" value="Genomic_DNA"/>
</dbReference>
<evidence type="ECO:0008006" key="6">
    <source>
        <dbReference type="Google" id="ProtNLM"/>
    </source>
</evidence>
<dbReference type="AlphaFoldDB" id="A0A1V8TBF4"/>
<dbReference type="PANTHER" id="PTHR35339">
    <property type="entry name" value="LINALOOL DEHYDRATASE_ISOMERASE DOMAIN-CONTAINING PROTEIN"/>
    <property type="match status" value="1"/>
</dbReference>
<feature type="region of interest" description="Disordered" evidence="1">
    <location>
        <begin position="691"/>
        <end position="734"/>
    </location>
</feature>
<feature type="compositionally biased region" description="Basic and acidic residues" evidence="1">
    <location>
        <begin position="691"/>
        <end position="713"/>
    </location>
</feature>
<feature type="domain" description="DUF2264" evidence="3">
    <location>
        <begin position="388"/>
        <end position="653"/>
    </location>
</feature>
<dbReference type="OrthoDB" id="5150166at2759"/>
<protein>
    <recommendedName>
        <fullName evidence="6">DUF2264 domain-containing protein</fullName>
    </recommendedName>
</protein>
<evidence type="ECO:0000259" key="2">
    <source>
        <dbReference type="Pfam" id="PF10022"/>
    </source>
</evidence>
<organism evidence="4 5">
    <name type="scientific">Cryoendolithus antarcticus</name>
    <dbReference type="NCBI Taxonomy" id="1507870"/>
    <lineage>
        <taxon>Eukaryota</taxon>
        <taxon>Fungi</taxon>
        <taxon>Dikarya</taxon>
        <taxon>Ascomycota</taxon>
        <taxon>Pezizomycotina</taxon>
        <taxon>Dothideomycetes</taxon>
        <taxon>Dothideomycetidae</taxon>
        <taxon>Cladosporiales</taxon>
        <taxon>Cladosporiaceae</taxon>
        <taxon>Cryoendolithus</taxon>
    </lineage>
</organism>
<dbReference type="InterPro" id="IPR016624">
    <property type="entry name" value="UCP014753"/>
</dbReference>
<feature type="compositionally biased region" description="Polar residues" evidence="1">
    <location>
        <begin position="1"/>
        <end position="11"/>
    </location>
</feature>
<evidence type="ECO:0000313" key="5">
    <source>
        <dbReference type="Proteomes" id="UP000192596"/>
    </source>
</evidence>
<proteinExistence type="predicted"/>
<name>A0A1V8TBF4_9PEZI</name>
<feature type="domain" description="DUF2264" evidence="2">
    <location>
        <begin position="27"/>
        <end position="375"/>
    </location>
</feature>
<reference evidence="5" key="1">
    <citation type="submission" date="2017-03" db="EMBL/GenBank/DDBJ databases">
        <title>Genomes of endolithic fungi from Antarctica.</title>
        <authorList>
            <person name="Coleine C."/>
            <person name="Masonjones S."/>
            <person name="Stajich J.E."/>
        </authorList>
    </citation>
    <scope>NUCLEOTIDE SEQUENCE [LARGE SCALE GENOMIC DNA]</scope>
    <source>
        <strain evidence="5">CCFEE 5527</strain>
    </source>
</reference>
<dbReference type="STRING" id="1507870.A0A1V8TBF4"/>
<dbReference type="InterPro" id="IPR049237">
    <property type="entry name" value="DUF2264_C"/>
</dbReference>
<keyword evidence="5" id="KW-1185">Reference proteome</keyword>
<dbReference type="InterPro" id="IPR049349">
    <property type="entry name" value="DUF2264_N"/>
</dbReference>
<sequence length="734" mass="81021">MATSTVQTAEANQPFAPHPFSSNPLKSRQDVADACASLLDPLEAGFSPERALVRVGGTGARFDETAAQIEGFARPLWGLAPLLAGGGQYKNASLWTKGLIAGTDPKSPEFWGNMESLDQRMVESCPIGYTLAIAGLHFWDPLSPTERDNVAAWIGSMNDKEMPNTNWLWFRVFANLGLKANNAPYSADRIEADMNHLEIFYRGDGWTNDGPAGYTQMDYYSGSFAIQYLQLLYAKLAAKDDPVRSEEFLHRAQLFALDFVHYQAPSGHSIPFGRSLTYRFATIAFWSAFAFASAEPPAPLTWGMIKGLVLRNLRWWSKQHHIFQSNGMLNIGYTYPNYYLAEPYNSPGSPYWCMLAFACLAQPESHPFWSSVEEAHPHILSTSPLLMVKALKQPLHITVYRGGHTFLLSSGQTCHYPLKATQAKYGHFAYSASFGYSVPTGGYTLQQFCPESALALSDDGGEIWKMRREVDDAEIIEREGKPVLYSTMKPWKDVKARTWLIPPTEGAPCWHIRVHHITTNRDLQSVEGGFAIYCMRSSDGRVLTPLSSSPLDSDQGTFVSGADALIVSRAGAAGVTDLHPAAGRKGGICDVDANSNLIESRTQVPTLNADVKAGDERWVVSAVFALPAEAEGWMGRWKQEWDKRPQVPRWVEELMGSKAEFTVVDSVKDAVVPEAEAWAVEANVDETRAAEAVADETKEQAVTRERIERDSSKPEATAEDAKVKEAEGDIANAV</sequence>
<comment type="caution">
    <text evidence="4">The sequence shown here is derived from an EMBL/GenBank/DDBJ whole genome shotgun (WGS) entry which is preliminary data.</text>
</comment>
<dbReference type="InParanoid" id="A0A1V8TBF4"/>
<evidence type="ECO:0000256" key="1">
    <source>
        <dbReference type="SAM" id="MobiDB-lite"/>
    </source>
</evidence>
<dbReference type="PIRSF" id="PIRSF014753">
    <property type="entry name" value="UCP014753"/>
    <property type="match status" value="1"/>
</dbReference>
<evidence type="ECO:0000259" key="3">
    <source>
        <dbReference type="Pfam" id="PF20938"/>
    </source>
</evidence>
<dbReference type="Pfam" id="PF10022">
    <property type="entry name" value="DUF2264"/>
    <property type="match status" value="1"/>
</dbReference>
<gene>
    <name evidence="4" type="ORF">B0A48_06484</name>
</gene>
<accession>A0A1V8TBF4</accession>
<evidence type="ECO:0000313" key="4">
    <source>
        <dbReference type="EMBL" id="OQO08614.1"/>
    </source>
</evidence>
<dbReference type="Pfam" id="PF20938">
    <property type="entry name" value="DUF2264_C"/>
    <property type="match status" value="1"/>
</dbReference>
<dbReference type="Proteomes" id="UP000192596">
    <property type="component" value="Unassembled WGS sequence"/>
</dbReference>
<dbReference type="PANTHER" id="PTHR35339:SF4">
    <property type="entry name" value="LINALOOL DEHYDRATASE_ISOMERASE DOMAIN-CONTAINING PROTEIN"/>
    <property type="match status" value="1"/>
</dbReference>
<feature type="region of interest" description="Disordered" evidence="1">
    <location>
        <begin position="1"/>
        <end position="26"/>
    </location>
</feature>